<gene>
    <name evidence="1" type="ORF">AVEN_143765_1</name>
</gene>
<sequence>MNLNTTPDCFQNLPAYNEYCHTIQFYNPLVGHSRLIFATQVRQFRATTDRQCEKLAWCGAKGWISNLSEYPSRHLDCRIIKPRELGSCGGGRGLVCVVHRENWRRWVQGSE</sequence>
<keyword evidence="2" id="KW-1185">Reference proteome</keyword>
<dbReference type="EMBL" id="BGPR01000025">
    <property type="protein sequence ID" value="GBL81510.1"/>
    <property type="molecule type" value="Genomic_DNA"/>
</dbReference>
<organism evidence="1 2">
    <name type="scientific">Araneus ventricosus</name>
    <name type="common">Orbweaver spider</name>
    <name type="synonym">Epeira ventricosa</name>
    <dbReference type="NCBI Taxonomy" id="182803"/>
    <lineage>
        <taxon>Eukaryota</taxon>
        <taxon>Metazoa</taxon>
        <taxon>Ecdysozoa</taxon>
        <taxon>Arthropoda</taxon>
        <taxon>Chelicerata</taxon>
        <taxon>Arachnida</taxon>
        <taxon>Araneae</taxon>
        <taxon>Araneomorphae</taxon>
        <taxon>Entelegynae</taxon>
        <taxon>Araneoidea</taxon>
        <taxon>Araneidae</taxon>
        <taxon>Araneus</taxon>
    </lineage>
</organism>
<evidence type="ECO:0000313" key="2">
    <source>
        <dbReference type="Proteomes" id="UP000499080"/>
    </source>
</evidence>
<protein>
    <submittedName>
        <fullName evidence="1">Uncharacterized protein</fullName>
    </submittedName>
</protein>
<dbReference type="Proteomes" id="UP000499080">
    <property type="component" value="Unassembled WGS sequence"/>
</dbReference>
<dbReference type="AlphaFoldDB" id="A0A4Y2AP50"/>
<name>A0A4Y2AP50_ARAVE</name>
<comment type="caution">
    <text evidence="1">The sequence shown here is derived from an EMBL/GenBank/DDBJ whole genome shotgun (WGS) entry which is preliminary data.</text>
</comment>
<proteinExistence type="predicted"/>
<evidence type="ECO:0000313" key="1">
    <source>
        <dbReference type="EMBL" id="GBL81510.1"/>
    </source>
</evidence>
<accession>A0A4Y2AP50</accession>
<reference evidence="1 2" key="1">
    <citation type="journal article" date="2019" name="Sci. Rep.">
        <title>Orb-weaving spider Araneus ventricosus genome elucidates the spidroin gene catalogue.</title>
        <authorList>
            <person name="Kono N."/>
            <person name="Nakamura H."/>
            <person name="Ohtoshi R."/>
            <person name="Moran D.A.P."/>
            <person name="Shinohara A."/>
            <person name="Yoshida Y."/>
            <person name="Fujiwara M."/>
            <person name="Mori M."/>
            <person name="Tomita M."/>
            <person name="Arakawa K."/>
        </authorList>
    </citation>
    <scope>NUCLEOTIDE SEQUENCE [LARGE SCALE GENOMIC DNA]</scope>
</reference>